<name>A0A387BCR7_9LACT</name>
<dbReference type="EMBL" id="CP032627">
    <property type="protein sequence ID" value="AYG01603.1"/>
    <property type="molecule type" value="Genomic_DNA"/>
</dbReference>
<dbReference type="SMART" id="SM00530">
    <property type="entry name" value="HTH_XRE"/>
    <property type="match status" value="1"/>
</dbReference>
<dbReference type="Pfam" id="PF12844">
    <property type="entry name" value="HTH_19"/>
    <property type="match status" value="1"/>
</dbReference>
<accession>A0A387BCR7</accession>
<dbReference type="CDD" id="cd00093">
    <property type="entry name" value="HTH_XRE"/>
    <property type="match status" value="1"/>
</dbReference>
<evidence type="ECO:0000259" key="1">
    <source>
        <dbReference type="PROSITE" id="PS50943"/>
    </source>
</evidence>
<evidence type="ECO:0000313" key="2">
    <source>
        <dbReference type="EMBL" id="AYG01603.1"/>
    </source>
</evidence>
<proteinExistence type="predicted"/>
<dbReference type="Proteomes" id="UP000269374">
    <property type="component" value="Chromosome"/>
</dbReference>
<protein>
    <submittedName>
        <fullName evidence="2">XRE family transcriptional regulator</fullName>
    </submittedName>
</protein>
<feature type="domain" description="HTH cro/C1-type" evidence="1">
    <location>
        <begin position="7"/>
        <end position="59"/>
    </location>
</feature>
<dbReference type="OrthoDB" id="9805856at2"/>
<dbReference type="PROSITE" id="PS50943">
    <property type="entry name" value="HTH_CROC1"/>
    <property type="match status" value="1"/>
</dbReference>
<keyword evidence="3" id="KW-1185">Reference proteome</keyword>
<dbReference type="InterPro" id="IPR001387">
    <property type="entry name" value="Cro/C1-type_HTH"/>
</dbReference>
<gene>
    <name evidence="2" type="ORF">D7I46_11365</name>
</gene>
<reference evidence="2 3" key="1">
    <citation type="submission" date="2018-09" db="EMBL/GenBank/DDBJ databases">
        <title>Genome sequencing of strain 1JSPR-7.</title>
        <authorList>
            <person name="Heo J."/>
            <person name="Kim S.-J."/>
            <person name="Kwon S.-W."/>
        </authorList>
    </citation>
    <scope>NUCLEOTIDE SEQUENCE [LARGE SCALE GENOMIC DNA]</scope>
    <source>
        <strain evidence="2 3">1JSPR-7</strain>
    </source>
</reference>
<dbReference type="SUPFAM" id="SSF47413">
    <property type="entry name" value="lambda repressor-like DNA-binding domains"/>
    <property type="match status" value="1"/>
</dbReference>
<organism evidence="2 3">
    <name type="scientific">Lactococcus allomyrinae</name>
    <dbReference type="NCBI Taxonomy" id="2419773"/>
    <lineage>
        <taxon>Bacteria</taxon>
        <taxon>Bacillati</taxon>
        <taxon>Bacillota</taxon>
        <taxon>Bacilli</taxon>
        <taxon>Lactobacillales</taxon>
        <taxon>Streptococcaceae</taxon>
        <taxon>Lactococcus</taxon>
    </lineage>
</organism>
<dbReference type="KEGG" id="lact:D7I46_11365"/>
<dbReference type="RefSeq" id="WP_120772972.1">
    <property type="nucleotide sequence ID" value="NZ_CP032627.1"/>
</dbReference>
<dbReference type="GO" id="GO:0003677">
    <property type="term" value="F:DNA binding"/>
    <property type="evidence" value="ECO:0007669"/>
    <property type="project" value="InterPro"/>
</dbReference>
<dbReference type="Gene3D" id="1.10.260.40">
    <property type="entry name" value="lambda repressor-like DNA-binding domains"/>
    <property type="match status" value="1"/>
</dbReference>
<dbReference type="AlphaFoldDB" id="A0A387BCR7"/>
<evidence type="ECO:0000313" key="3">
    <source>
        <dbReference type="Proteomes" id="UP000269374"/>
    </source>
</evidence>
<dbReference type="InterPro" id="IPR010982">
    <property type="entry name" value="Lambda_DNA-bd_dom_sf"/>
</dbReference>
<sequence>MTLFERIKLLAEQKRISLRTVAIELGLGENYLYSLKNKKPNADNLEKIADYFNTTTDYLLGRESVTDEDLETKIDHAVMFGGKPLDDSDRKMFKELLHTYLNNKPQK</sequence>